<dbReference type="AlphaFoldDB" id="A0A443KCU4"/>
<comment type="caution">
    <text evidence="2">The sequence shown here is derived from an EMBL/GenBank/DDBJ whole genome shotgun (WGS) entry which is preliminary data.</text>
</comment>
<protein>
    <submittedName>
        <fullName evidence="2">Uncharacterized protein</fullName>
    </submittedName>
</protein>
<feature type="region of interest" description="Disordered" evidence="1">
    <location>
        <begin position="44"/>
        <end position="65"/>
    </location>
</feature>
<evidence type="ECO:0000256" key="1">
    <source>
        <dbReference type="SAM" id="MobiDB-lite"/>
    </source>
</evidence>
<dbReference type="Proteomes" id="UP000284451">
    <property type="component" value="Unassembled WGS sequence"/>
</dbReference>
<sequence length="136" mass="15671">MARAKHGCDLRQHSGCRPFWLASISFCMIFALLPISADAQTEESGDLTGARKNQASTCDRPYPPSPEFYASKEEFILAREVYYAQASTFVSVCIDMWITEVRNRYQEMFQMEAQSYREERNAVMKEMQDAANLQYP</sequence>
<evidence type="ECO:0000313" key="2">
    <source>
        <dbReference type="EMBL" id="RWR30433.1"/>
    </source>
</evidence>
<name>A0A443KCU4_9RHOB</name>
<dbReference type="RefSeq" id="WP_128232639.1">
    <property type="nucleotide sequence ID" value="NZ_SAUY01000015.1"/>
</dbReference>
<reference evidence="2 3" key="2">
    <citation type="submission" date="2019-01" db="EMBL/GenBank/DDBJ databases">
        <authorList>
            <person name="Li Y."/>
        </authorList>
    </citation>
    <scope>NUCLEOTIDE SEQUENCE [LARGE SCALE GENOMIC DNA]</scope>
    <source>
        <strain evidence="2 3">07D10-4-3</strain>
    </source>
</reference>
<organism evidence="2 3">
    <name type="scientific">Paenirhodobacter populi</name>
    <dbReference type="NCBI Taxonomy" id="2306993"/>
    <lineage>
        <taxon>Bacteria</taxon>
        <taxon>Pseudomonadati</taxon>
        <taxon>Pseudomonadota</taxon>
        <taxon>Alphaproteobacteria</taxon>
        <taxon>Rhodobacterales</taxon>
        <taxon>Rhodobacter group</taxon>
        <taxon>Paenirhodobacter</taxon>
    </lineage>
</organism>
<accession>A0A443KCU4</accession>
<gene>
    <name evidence="2" type="ORF">D2T29_12230</name>
</gene>
<evidence type="ECO:0000313" key="3">
    <source>
        <dbReference type="Proteomes" id="UP000284451"/>
    </source>
</evidence>
<dbReference type="EMBL" id="SAUY01000015">
    <property type="protein sequence ID" value="RWR30433.1"/>
    <property type="molecule type" value="Genomic_DNA"/>
</dbReference>
<proteinExistence type="predicted"/>
<reference evidence="2 3" key="1">
    <citation type="submission" date="2019-01" db="EMBL/GenBank/DDBJ databases">
        <title>Sinorhodobacter populi sp. nov. isolated from the symptomatic bark tissue of Populus euramericana canker.</title>
        <authorList>
            <person name="Xu G."/>
        </authorList>
    </citation>
    <scope>NUCLEOTIDE SEQUENCE [LARGE SCALE GENOMIC DNA]</scope>
    <source>
        <strain evidence="2 3">07D10-4-3</strain>
    </source>
</reference>